<dbReference type="Gene3D" id="2.170.300.10">
    <property type="entry name" value="Tie2 ligand-binding domain superfamily"/>
    <property type="match status" value="1"/>
</dbReference>
<feature type="signal peptide" evidence="1">
    <location>
        <begin position="1"/>
        <end position="17"/>
    </location>
</feature>
<organism evidence="2 3">
    <name type="scientific">Elysia crispata</name>
    <name type="common">lettuce slug</name>
    <dbReference type="NCBI Taxonomy" id="231223"/>
    <lineage>
        <taxon>Eukaryota</taxon>
        <taxon>Metazoa</taxon>
        <taxon>Spiralia</taxon>
        <taxon>Lophotrochozoa</taxon>
        <taxon>Mollusca</taxon>
        <taxon>Gastropoda</taxon>
        <taxon>Heterobranchia</taxon>
        <taxon>Euthyneura</taxon>
        <taxon>Panpulmonata</taxon>
        <taxon>Sacoglossa</taxon>
        <taxon>Placobranchoidea</taxon>
        <taxon>Plakobranchidae</taxon>
        <taxon>Elysia</taxon>
    </lineage>
</organism>
<keyword evidence="1" id="KW-0732">Signal</keyword>
<evidence type="ECO:0000313" key="3">
    <source>
        <dbReference type="Proteomes" id="UP001283361"/>
    </source>
</evidence>
<protein>
    <submittedName>
        <fullName evidence="2">Uncharacterized protein</fullName>
    </submittedName>
</protein>
<accession>A0AAE0ZCX0</accession>
<dbReference type="AlphaFoldDB" id="A0AAE0ZCX0"/>
<proteinExistence type="predicted"/>
<dbReference type="Proteomes" id="UP001283361">
    <property type="component" value="Unassembled WGS sequence"/>
</dbReference>
<name>A0AAE0ZCX0_9GAST</name>
<gene>
    <name evidence="2" type="ORF">RRG08_059837</name>
</gene>
<reference evidence="2" key="1">
    <citation type="journal article" date="2023" name="G3 (Bethesda)">
        <title>A reference genome for the long-term kleptoplast-retaining sea slug Elysia crispata morphotype clarki.</title>
        <authorList>
            <person name="Eastman K.E."/>
            <person name="Pendleton A.L."/>
            <person name="Shaikh M.A."/>
            <person name="Suttiyut T."/>
            <person name="Ogas R."/>
            <person name="Tomko P."/>
            <person name="Gavelis G."/>
            <person name="Widhalm J.R."/>
            <person name="Wisecaver J.H."/>
        </authorList>
    </citation>
    <scope>NUCLEOTIDE SEQUENCE</scope>
    <source>
        <strain evidence="2">ECLA1</strain>
    </source>
</reference>
<feature type="chain" id="PRO_5042168775" evidence="1">
    <location>
        <begin position="18"/>
        <end position="125"/>
    </location>
</feature>
<evidence type="ECO:0000313" key="2">
    <source>
        <dbReference type="EMBL" id="KAK3766968.1"/>
    </source>
</evidence>
<sequence>MMGSVLLLASALHIITAECEPGKYGPWCGLTCSVHCSGTDDSCDLITGECNKCDPGYIGSKCDQERMVKRSVNLEQRDNDAAPDLRVGRERGDSRNILGDIIDRREVTDQYRKAVKAGFLSGLFS</sequence>
<evidence type="ECO:0000256" key="1">
    <source>
        <dbReference type="SAM" id="SignalP"/>
    </source>
</evidence>
<dbReference type="EMBL" id="JAWDGP010004189">
    <property type="protein sequence ID" value="KAK3766968.1"/>
    <property type="molecule type" value="Genomic_DNA"/>
</dbReference>
<comment type="caution">
    <text evidence="2">The sequence shown here is derived from an EMBL/GenBank/DDBJ whole genome shotgun (WGS) entry which is preliminary data.</text>
</comment>
<keyword evidence="3" id="KW-1185">Reference proteome</keyword>